<feature type="region of interest" description="Disordered" evidence="1">
    <location>
        <begin position="1"/>
        <end position="24"/>
    </location>
</feature>
<dbReference type="RefSeq" id="WP_307249371.1">
    <property type="nucleotide sequence ID" value="NZ_JAUSQZ010000001.1"/>
</dbReference>
<organism evidence="2 3">
    <name type="scientific">Kineosporia succinea</name>
    <dbReference type="NCBI Taxonomy" id="84632"/>
    <lineage>
        <taxon>Bacteria</taxon>
        <taxon>Bacillati</taxon>
        <taxon>Actinomycetota</taxon>
        <taxon>Actinomycetes</taxon>
        <taxon>Kineosporiales</taxon>
        <taxon>Kineosporiaceae</taxon>
        <taxon>Kineosporia</taxon>
    </lineage>
</organism>
<feature type="compositionally biased region" description="Polar residues" evidence="1">
    <location>
        <begin position="59"/>
        <end position="84"/>
    </location>
</feature>
<comment type="caution">
    <text evidence="2">The sequence shown here is derived from an EMBL/GenBank/DDBJ whole genome shotgun (WGS) entry which is preliminary data.</text>
</comment>
<evidence type="ECO:0000256" key="1">
    <source>
        <dbReference type="SAM" id="MobiDB-lite"/>
    </source>
</evidence>
<name>A0ABT9PC95_9ACTN</name>
<proteinExistence type="predicted"/>
<protein>
    <submittedName>
        <fullName evidence="2">Uncharacterized protein</fullName>
    </submittedName>
</protein>
<reference evidence="2 3" key="1">
    <citation type="submission" date="2023-07" db="EMBL/GenBank/DDBJ databases">
        <title>Sequencing the genomes of 1000 actinobacteria strains.</title>
        <authorList>
            <person name="Klenk H.-P."/>
        </authorList>
    </citation>
    <scope>NUCLEOTIDE SEQUENCE [LARGE SCALE GENOMIC DNA]</scope>
    <source>
        <strain evidence="2 3">DSM 44388</strain>
    </source>
</reference>
<keyword evidence="3" id="KW-1185">Reference proteome</keyword>
<sequence length="84" mass="8921">MIDLHGYLRKLQRPPVTGRPERATDAAGTRALLGNYQRALASARQVLSAAHPGAGFQPVRTSLFTTNNDGGADRGSSTTTRGDQ</sequence>
<dbReference type="EMBL" id="JAUSQZ010000001">
    <property type="protein sequence ID" value="MDP9830329.1"/>
    <property type="molecule type" value="Genomic_DNA"/>
</dbReference>
<dbReference type="Proteomes" id="UP001235712">
    <property type="component" value="Unassembled WGS sequence"/>
</dbReference>
<evidence type="ECO:0000313" key="3">
    <source>
        <dbReference type="Proteomes" id="UP001235712"/>
    </source>
</evidence>
<gene>
    <name evidence="2" type="ORF">J2S57_006078</name>
</gene>
<feature type="region of interest" description="Disordered" evidence="1">
    <location>
        <begin position="54"/>
        <end position="84"/>
    </location>
</feature>
<evidence type="ECO:0000313" key="2">
    <source>
        <dbReference type="EMBL" id="MDP9830329.1"/>
    </source>
</evidence>
<accession>A0ABT9PC95</accession>